<feature type="region of interest" description="Disordered" evidence="1">
    <location>
        <begin position="652"/>
        <end position="685"/>
    </location>
</feature>
<feature type="region of interest" description="Disordered" evidence="1">
    <location>
        <begin position="611"/>
        <end position="630"/>
    </location>
</feature>
<protein>
    <submittedName>
        <fullName evidence="2">Uncharacterized protein</fullName>
    </submittedName>
</protein>
<evidence type="ECO:0000313" key="2">
    <source>
        <dbReference type="EMBL" id="CAG7833981.1"/>
    </source>
</evidence>
<dbReference type="EMBL" id="CAJVCH010570074">
    <property type="protein sequence ID" value="CAG7833981.1"/>
    <property type="molecule type" value="Genomic_DNA"/>
</dbReference>
<accession>A0A8J2LME3</accession>
<organism evidence="2 3">
    <name type="scientific">Allacma fusca</name>
    <dbReference type="NCBI Taxonomy" id="39272"/>
    <lineage>
        <taxon>Eukaryota</taxon>
        <taxon>Metazoa</taxon>
        <taxon>Ecdysozoa</taxon>
        <taxon>Arthropoda</taxon>
        <taxon>Hexapoda</taxon>
        <taxon>Collembola</taxon>
        <taxon>Symphypleona</taxon>
        <taxon>Sminthuridae</taxon>
        <taxon>Allacma</taxon>
    </lineage>
</organism>
<dbReference type="AlphaFoldDB" id="A0A8J2LME3"/>
<feature type="compositionally biased region" description="Polar residues" evidence="1">
    <location>
        <begin position="390"/>
        <end position="402"/>
    </location>
</feature>
<feature type="compositionally biased region" description="Polar residues" evidence="1">
    <location>
        <begin position="67"/>
        <end position="87"/>
    </location>
</feature>
<reference evidence="2" key="1">
    <citation type="submission" date="2021-06" db="EMBL/GenBank/DDBJ databases">
        <authorList>
            <person name="Hodson N. C."/>
            <person name="Mongue J. A."/>
            <person name="Jaron S. K."/>
        </authorList>
    </citation>
    <scope>NUCLEOTIDE SEQUENCE</scope>
</reference>
<evidence type="ECO:0000256" key="1">
    <source>
        <dbReference type="SAM" id="MobiDB-lite"/>
    </source>
</evidence>
<evidence type="ECO:0000313" key="3">
    <source>
        <dbReference type="Proteomes" id="UP000708208"/>
    </source>
</evidence>
<proteinExistence type="predicted"/>
<feature type="compositionally biased region" description="Polar residues" evidence="1">
    <location>
        <begin position="100"/>
        <end position="126"/>
    </location>
</feature>
<keyword evidence="3" id="KW-1185">Reference proteome</keyword>
<feature type="compositionally biased region" description="Basic and acidic residues" evidence="1">
    <location>
        <begin position="358"/>
        <end position="375"/>
    </location>
</feature>
<sequence>MTTVPEPDKKVMTPAYESMQVKLANEKLSRLRHSKQGFHKGDGDNPRIPIKSNTNTTSKVQKHISKIQPSSTIGPLKKQPQQSSPRNNRFVGTFPKLEGKNQTANTRPRSKPLQNIQLRTSLSFKDNNNNNNESSSNSNIKTDKRNPKQTTPKPKALEPPKINKSSPYKNHQLPSIYSQGSRPRSRQVKDATSNNAAPSTDETVLRPLSKWSSLGRLDKFESMYHESLPKVDISKNSGNEKTIKTKQSRLKPVEIAEPCKEKHVLKSGAVSKQTSSDKVKISTTAAAKANKIIPSRSPPSSRQAVPVPLTNWMESSETDFAAVLLQTTKVIEGAMECTGQQAAINNDGSKISQNSTISDRDTTSTTKREEHKVDNIDNLPYPIESEVEGQGQSPKTETINPPVNTPVSPRSPISDPSDTSSPVPSFTKKTSYSDEDDKGWSKDQDVEMDHDFVTDYLQLESMKEVNSITQAMCRSNICREFKGADSNLTLEELKLSKSHYLQIPCFADAKFFTKIKIPPNIFMNGKRPDKDLITIQYLQEKMDNVYQNNLKAFESLKKSKPIQTSANSSGKDLNVDTALSKERYIQSISKLFQSLQLPQWAKECFGSDEEGIASSAGSTEEELQAKSAADPLTDRSALAKRILNLFDNGKIKQMNNDTKTSRLKKASVPKDCDDDTSSDNVSESP</sequence>
<feature type="region of interest" description="Disordered" evidence="1">
    <location>
        <begin position="346"/>
        <end position="444"/>
    </location>
</feature>
<feature type="compositionally biased region" description="Low complexity" evidence="1">
    <location>
        <begin position="406"/>
        <end position="425"/>
    </location>
</feature>
<name>A0A8J2LME3_9HEXA</name>
<feature type="region of interest" description="Disordered" evidence="1">
    <location>
        <begin position="32"/>
        <end position="203"/>
    </location>
</feature>
<feature type="compositionally biased region" description="Polar residues" evidence="1">
    <location>
        <begin position="190"/>
        <end position="202"/>
    </location>
</feature>
<dbReference type="Proteomes" id="UP000708208">
    <property type="component" value="Unassembled WGS sequence"/>
</dbReference>
<comment type="caution">
    <text evidence="2">The sequence shown here is derived from an EMBL/GenBank/DDBJ whole genome shotgun (WGS) entry which is preliminary data.</text>
</comment>
<feature type="compositionally biased region" description="Polar residues" evidence="1">
    <location>
        <begin position="163"/>
        <end position="182"/>
    </location>
</feature>
<feature type="compositionally biased region" description="Low complexity" evidence="1">
    <location>
        <begin position="127"/>
        <end position="139"/>
    </location>
</feature>
<gene>
    <name evidence="2" type="ORF">AFUS01_LOCUS43533</name>
</gene>